<evidence type="ECO:0000256" key="1">
    <source>
        <dbReference type="SAM" id="MobiDB-lite"/>
    </source>
</evidence>
<feature type="compositionally biased region" description="Polar residues" evidence="1">
    <location>
        <begin position="21"/>
        <end position="32"/>
    </location>
</feature>
<dbReference type="OrthoDB" id="1913335at2759"/>
<organism evidence="2 3">
    <name type="scientific">Corchorus olitorius</name>
    <dbReference type="NCBI Taxonomy" id="93759"/>
    <lineage>
        <taxon>Eukaryota</taxon>
        <taxon>Viridiplantae</taxon>
        <taxon>Streptophyta</taxon>
        <taxon>Embryophyta</taxon>
        <taxon>Tracheophyta</taxon>
        <taxon>Spermatophyta</taxon>
        <taxon>Magnoliopsida</taxon>
        <taxon>eudicotyledons</taxon>
        <taxon>Gunneridae</taxon>
        <taxon>Pentapetalae</taxon>
        <taxon>rosids</taxon>
        <taxon>malvids</taxon>
        <taxon>Malvales</taxon>
        <taxon>Malvaceae</taxon>
        <taxon>Grewioideae</taxon>
        <taxon>Apeibeae</taxon>
        <taxon>Corchorus</taxon>
    </lineage>
</organism>
<dbReference type="PANTHER" id="PTHR33144">
    <property type="entry name" value="OS10G0409366 PROTEIN-RELATED"/>
    <property type="match status" value="1"/>
</dbReference>
<protein>
    <submittedName>
        <fullName evidence="2">Transposase, Ptta/En/Spm, plant</fullName>
    </submittedName>
</protein>
<dbReference type="Proteomes" id="UP000187203">
    <property type="component" value="Unassembled WGS sequence"/>
</dbReference>
<evidence type="ECO:0000313" key="3">
    <source>
        <dbReference type="Proteomes" id="UP000187203"/>
    </source>
</evidence>
<dbReference type="PANTHER" id="PTHR33144:SF50">
    <property type="entry name" value="OS03G0714750 PROTEIN"/>
    <property type="match status" value="1"/>
</dbReference>
<dbReference type="Pfam" id="PF03004">
    <property type="entry name" value="Transposase_24"/>
    <property type="match status" value="1"/>
</dbReference>
<name>A0A1R3HIP8_9ROSI</name>
<dbReference type="InterPro" id="IPR004252">
    <property type="entry name" value="Probable_transposase_24"/>
</dbReference>
<comment type="caution">
    <text evidence="2">The sequence shown here is derived from an EMBL/GenBank/DDBJ whole genome shotgun (WGS) entry which is preliminary data.</text>
</comment>
<evidence type="ECO:0000313" key="2">
    <source>
        <dbReference type="EMBL" id="OMO70173.1"/>
    </source>
</evidence>
<feature type="compositionally biased region" description="Low complexity" evidence="1">
    <location>
        <begin position="33"/>
        <end position="45"/>
    </location>
</feature>
<gene>
    <name evidence="2" type="ORF">COLO4_28723</name>
</gene>
<proteinExistence type="predicted"/>
<sequence>MKQTQLALKKKKTCHNVERGGNSQSGLVQSLGSTQLENNSSQSQTSSNFDIALVGHSQPNFDLLSESNAFFEHVDVDANAENHENDTSDDEDNPDQCKLLIDWMFILKDIELDKSENGKNARAQMKMPHTSGTISFARKARMEFDETGKLPSRSKIYVKYHRHKDGKPVSDVAEENLNKIQAILDNQATDGGYPEKVMDLHH</sequence>
<feature type="region of interest" description="Disordered" evidence="1">
    <location>
        <begin position="1"/>
        <end position="45"/>
    </location>
</feature>
<reference evidence="3" key="1">
    <citation type="submission" date="2013-09" db="EMBL/GenBank/DDBJ databases">
        <title>Corchorus olitorius genome sequencing.</title>
        <authorList>
            <person name="Alam M."/>
            <person name="Haque M.S."/>
            <person name="Islam M.S."/>
            <person name="Emdad E.M."/>
            <person name="Islam M.M."/>
            <person name="Ahmed B."/>
            <person name="Halim A."/>
            <person name="Hossen Q.M.M."/>
            <person name="Hossain M.Z."/>
            <person name="Ahmed R."/>
            <person name="Khan M.M."/>
            <person name="Islam R."/>
            <person name="Rashid M.M."/>
            <person name="Khan S.A."/>
            <person name="Rahman M.S."/>
            <person name="Alam M."/>
            <person name="Yahiya A.S."/>
            <person name="Khan M.S."/>
            <person name="Azam M.S."/>
            <person name="Haque T."/>
            <person name="Lashkar M.Z.H."/>
            <person name="Akhand A.I."/>
            <person name="Morshed G."/>
            <person name="Roy S."/>
            <person name="Uddin K.S."/>
            <person name="Rabeya T."/>
            <person name="Hossain A.S."/>
            <person name="Chowdhury A."/>
            <person name="Snigdha A.R."/>
            <person name="Mortoza M.S."/>
            <person name="Matin S.A."/>
            <person name="Hoque S.M.E."/>
            <person name="Islam M.K."/>
            <person name="Roy D.K."/>
            <person name="Haider R."/>
            <person name="Moosa M.M."/>
            <person name="Elias S.M."/>
            <person name="Hasan A.M."/>
            <person name="Jahan S."/>
            <person name="Shafiuddin M."/>
            <person name="Mahmood N."/>
            <person name="Shommy N.S."/>
        </authorList>
    </citation>
    <scope>NUCLEOTIDE SEQUENCE [LARGE SCALE GENOMIC DNA]</scope>
    <source>
        <strain evidence="3">cv. O-4</strain>
    </source>
</reference>
<keyword evidence="3" id="KW-1185">Reference proteome</keyword>
<dbReference type="EMBL" id="AWUE01020031">
    <property type="protein sequence ID" value="OMO70173.1"/>
    <property type="molecule type" value="Genomic_DNA"/>
</dbReference>
<dbReference type="AlphaFoldDB" id="A0A1R3HIP8"/>
<accession>A0A1R3HIP8</accession>